<evidence type="ECO:0000256" key="3">
    <source>
        <dbReference type="ARBA" id="ARBA00023242"/>
    </source>
</evidence>
<feature type="domain" description="Pop1 N-terminal" evidence="5">
    <location>
        <begin position="70"/>
        <end position="135"/>
    </location>
</feature>
<keyword evidence="2" id="KW-0819">tRNA processing</keyword>
<dbReference type="EMBL" id="MLYV02001349">
    <property type="protein sequence ID" value="PSR70544.1"/>
    <property type="molecule type" value="Genomic_DNA"/>
</dbReference>
<comment type="subcellular location">
    <subcellularLocation>
        <location evidence="1">Nucleus</location>
    </subcellularLocation>
</comment>
<keyword evidence="3" id="KW-0539">Nucleus</keyword>
<evidence type="ECO:0000313" key="8">
    <source>
        <dbReference type="EMBL" id="PSR70544.1"/>
    </source>
</evidence>
<dbReference type="STRING" id="98765.A0A2R6NDV1"/>
<dbReference type="GO" id="GO:0005655">
    <property type="term" value="C:nucleolar ribonuclease P complex"/>
    <property type="evidence" value="ECO:0007669"/>
    <property type="project" value="InterPro"/>
</dbReference>
<feature type="domain" description="POP1 C-terminal" evidence="7">
    <location>
        <begin position="766"/>
        <end position="818"/>
    </location>
</feature>
<feature type="region of interest" description="Disordered" evidence="4">
    <location>
        <begin position="1"/>
        <end position="26"/>
    </location>
</feature>
<evidence type="ECO:0000259" key="7">
    <source>
        <dbReference type="Pfam" id="PF22770"/>
    </source>
</evidence>
<dbReference type="InterPro" id="IPR055079">
    <property type="entry name" value="POP1_C"/>
</dbReference>
<name>A0A2R6NDV1_9APHY</name>
<dbReference type="PANTHER" id="PTHR22731:SF3">
    <property type="entry name" value="RIBONUCLEASES P_MRP PROTEIN SUBUNIT POP1"/>
    <property type="match status" value="1"/>
</dbReference>
<accession>A0A2R6NDV1</accession>
<evidence type="ECO:0000256" key="2">
    <source>
        <dbReference type="ARBA" id="ARBA00022694"/>
    </source>
</evidence>
<sequence>MSGKRKSEEGGSIEITGREKKKQKTALARTIAVQPTRSPGSSTPIQNAVAGPSKSVQFAKLPGSLDVEKFTEARAFEINAMHTAMKTARATGSQRAWQQLPRHLRRRAASHDVRRVPLRLRDKAKSEMDPMRRKALGRSLPKRGKSRQLSRTAVLLKRQLNKAWLETHIWHAKRMKMENMWGYRLAVQPTETSFRPSHRASMHGSIIHDASYYGLLELKGSEHILSAILEMCSDPQGPSPGAKRRGLYPYGLIAPITVLWQALPINGQMTTQSSASAAPVDSKPGAPGSSKRKRKQKKGKEPEKVTSASEVKRLVWVKAHPSVFEEVFVEIKTAASFVLEAVKKAAAPTDEPSEVEIADLREHVNIFEITGPKASQVIHGALKPVGEDARPDFKKCWNALSDLQTTASIPRNMVIGFKVHDPRLNFPPKNAKVNIDQNSLPSLSPAATSFFPTSVLAQSDIWDESVRQPLRKPRYKKKDIDERKSKNLIPGTPIQAKDKDDRIPVLLIQRSLETPSTGPNHSHSTQSNSPSLHGWTLIVPSGWAMPFFSSLIFTGTRVGGQRERQTQSFEAGCSYFPRDYPGTESYDIYSEDREFEEKSLWERKPPAKRPNYEKLGSRSPWRPDWEVVLGLQDQSTGEELLAAQREQVMDVDNPAEATAEAEEGRIQPWLLRGPGAQAALDAASSMFNHCPGLLEHMNKLREKRKMGPLTVRADKLWQSAIVRVSARMCGRGRPEDLAVIYQMNDEEARKWMKAESMRKNGLAAMHENTEDETELSTVTPAQESIIGYITTGNFSLSLGEGSAIGAIPVARLFELKEQARR</sequence>
<gene>
    <name evidence="8" type="ORF">PHLCEN_2v13583</name>
</gene>
<evidence type="ECO:0000259" key="5">
    <source>
        <dbReference type="Pfam" id="PF06978"/>
    </source>
</evidence>
<dbReference type="Pfam" id="PF22770">
    <property type="entry name" value="POP1_C"/>
    <property type="match status" value="1"/>
</dbReference>
<dbReference type="Pfam" id="PF08170">
    <property type="entry name" value="POPLD"/>
    <property type="match status" value="1"/>
</dbReference>
<dbReference type="GO" id="GO:0000172">
    <property type="term" value="C:ribonuclease MRP complex"/>
    <property type="evidence" value="ECO:0007669"/>
    <property type="project" value="InterPro"/>
</dbReference>
<keyword evidence="9" id="KW-1185">Reference proteome</keyword>
<proteinExistence type="predicted"/>
<reference evidence="8 9" key="1">
    <citation type="submission" date="2018-02" db="EMBL/GenBank/DDBJ databases">
        <title>Genome sequence of the basidiomycete white-rot fungus Phlebia centrifuga.</title>
        <authorList>
            <person name="Granchi Z."/>
            <person name="Peng M."/>
            <person name="de Vries R.P."/>
            <person name="Hilden K."/>
            <person name="Makela M.R."/>
            <person name="Grigoriev I."/>
            <person name="Riley R."/>
        </authorList>
    </citation>
    <scope>NUCLEOTIDE SEQUENCE [LARGE SCALE GENOMIC DNA]</scope>
    <source>
        <strain evidence="8 9">FBCC195</strain>
    </source>
</reference>
<dbReference type="GO" id="GO:0001682">
    <property type="term" value="P:tRNA 5'-leader removal"/>
    <property type="evidence" value="ECO:0007669"/>
    <property type="project" value="InterPro"/>
</dbReference>
<feature type="region of interest" description="Disordered" evidence="4">
    <location>
        <begin position="512"/>
        <end position="531"/>
    </location>
</feature>
<feature type="domain" description="POPLD" evidence="6">
    <location>
        <begin position="534"/>
        <end position="625"/>
    </location>
</feature>
<dbReference type="InterPro" id="IPR009723">
    <property type="entry name" value="Pop1_N"/>
</dbReference>
<evidence type="ECO:0000256" key="1">
    <source>
        <dbReference type="ARBA" id="ARBA00004123"/>
    </source>
</evidence>
<protein>
    <submittedName>
        <fullName evidence="8">Uncharacterized protein</fullName>
    </submittedName>
</protein>
<dbReference type="PANTHER" id="PTHR22731">
    <property type="entry name" value="RIBONUCLEASES P/MRP PROTEIN SUBUNIT POP1"/>
    <property type="match status" value="1"/>
</dbReference>
<feature type="domain" description="Pop1 N-terminal" evidence="5">
    <location>
        <begin position="152"/>
        <end position="220"/>
    </location>
</feature>
<feature type="region of interest" description="Disordered" evidence="4">
    <location>
        <begin position="473"/>
        <end position="496"/>
    </location>
</feature>
<evidence type="ECO:0000313" key="9">
    <source>
        <dbReference type="Proteomes" id="UP000186601"/>
    </source>
</evidence>
<dbReference type="Proteomes" id="UP000186601">
    <property type="component" value="Unassembled WGS sequence"/>
</dbReference>
<dbReference type="Pfam" id="PF06978">
    <property type="entry name" value="POP1_N"/>
    <property type="match status" value="2"/>
</dbReference>
<dbReference type="InterPro" id="IPR039182">
    <property type="entry name" value="Pop1"/>
</dbReference>
<dbReference type="OrthoDB" id="442863at2759"/>
<comment type="caution">
    <text evidence="8">The sequence shown here is derived from an EMBL/GenBank/DDBJ whole genome shotgun (WGS) entry which is preliminary data.</text>
</comment>
<dbReference type="InterPro" id="IPR012590">
    <property type="entry name" value="POPLD_dom"/>
</dbReference>
<dbReference type="AlphaFoldDB" id="A0A2R6NDV1"/>
<evidence type="ECO:0000256" key="4">
    <source>
        <dbReference type="SAM" id="MobiDB-lite"/>
    </source>
</evidence>
<organism evidence="8 9">
    <name type="scientific">Hermanssonia centrifuga</name>
    <dbReference type="NCBI Taxonomy" id="98765"/>
    <lineage>
        <taxon>Eukaryota</taxon>
        <taxon>Fungi</taxon>
        <taxon>Dikarya</taxon>
        <taxon>Basidiomycota</taxon>
        <taxon>Agaricomycotina</taxon>
        <taxon>Agaricomycetes</taxon>
        <taxon>Polyporales</taxon>
        <taxon>Meruliaceae</taxon>
        <taxon>Hermanssonia</taxon>
    </lineage>
</organism>
<feature type="region of interest" description="Disordered" evidence="4">
    <location>
        <begin position="271"/>
        <end position="305"/>
    </location>
</feature>
<evidence type="ECO:0000259" key="6">
    <source>
        <dbReference type="Pfam" id="PF08170"/>
    </source>
</evidence>